<dbReference type="VEuPathDB" id="FungiDB:MGYG_01705"/>
<accession>E5R2M7</accession>
<reference evidence="5" key="1">
    <citation type="journal article" date="2012" name="MBio">
        <title>Comparative genome analysis of Trichophyton rubrum and related dermatophytes reveals candidate genes involved in infection.</title>
        <authorList>
            <person name="Martinez D.A."/>
            <person name="Oliver B.G."/>
            <person name="Graeser Y."/>
            <person name="Goldberg J.M."/>
            <person name="Li W."/>
            <person name="Martinez-Rossi N.M."/>
            <person name="Monod M."/>
            <person name="Shelest E."/>
            <person name="Barton R.C."/>
            <person name="Birch E."/>
            <person name="Brakhage A.A."/>
            <person name="Chen Z."/>
            <person name="Gurr S.J."/>
            <person name="Heiman D."/>
            <person name="Heitman J."/>
            <person name="Kosti I."/>
            <person name="Rossi A."/>
            <person name="Saif S."/>
            <person name="Samalova M."/>
            <person name="Saunders C.W."/>
            <person name="Shea T."/>
            <person name="Summerbell R.C."/>
            <person name="Xu J."/>
            <person name="Young S."/>
            <person name="Zeng Q."/>
            <person name="Birren B.W."/>
            <person name="Cuomo C.A."/>
            <person name="White T.C."/>
        </authorList>
    </citation>
    <scope>NUCLEOTIDE SEQUENCE [LARGE SCALE GENOMIC DNA]</scope>
    <source>
        <strain evidence="5">ATCC MYA-4604 / CBS 118893</strain>
    </source>
</reference>
<dbReference type="OMA" id="PDSFVTY"/>
<organism evidence="5">
    <name type="scientific">Arthroderma gypseum (strain ATCC MYA-4604 / CBS 118893)</name>
    <name type="common">Microsporum gypseum</name>
    <dbReference type="NCBI Taxonomy" id="535722"/>
    <lineage>
        <taxon>Eukaryota</taxon>
        <taxon>Fungi</taxon>
        <taxon>Dikarya</taxon>
        <taxon>Ascomycota</taxon>
        <taxon>Pezizomycotina</taxon>
        <taxon>Eurotiomycetes</taxon>
        <taxon>Eurotiomycetidae</taxon>
        <taxon>Onygenales</taxon>
        <taxon>Arthrodermataceae</taxon>
        <taxon>Nannizzia</taxon>
    </lineage>
</organism>
<dbReference type="AlphaFoldDB" id="E5R2M7"/>
<evidence type="ECO:0000313" key="5">
    <source>
        <dbReference type="Proteomes" id="UP000002669"/>
    </source>
</evidence>
<dbReference type="InterPro" id="IPR020373">
    <property type="entry name" value="Kgd4/YMR-31"/>
</dbReference>
<dbReference type="GO" id="GO:0006103">
    <property type="term" value="P:2-oxoglutarate metabolic process"/>
    <property type="evidence" value="ECO:0007669"/>
    <property type="project" value="InterPro"/>
</dbReference>
<sequence>MQATTVLRQAAAAAAAGTRQPLIKFVGKRTIPASIDHSPQPHPASPTHQLPDSFVTYRAKAQQHGPLNTTYRPFSSIGGSPGAALGPIAPKKGEYFDRNDLPARFRRAPWSQAEIDAIETGGASMFA</sequence>
<evidence type="ECO:0008006" key="6">
    <source>
        <dbReference type="Google" id="ProtNLM"/>
    </source>
</evidence>
<evidence type="ECO:0000256" key="2">
    <source>
        <dbReference type="ARBA" id="ARBA00023128"/>
    </source>
</evidence>
<keyword evidence="5" id="KW-1185">Reference proteome</keyword>
<dbReference type="EMBL" id="DS989822">
    <property type="protein sequence ID" value="EFQ98685.1"/>
    <property type="molecule type" value="Genomic_DNA"/>
</dbReference>
<dbReference type="STRING" id="535722.E5R2M7"/>
<dbReference type="GO" id="GO:0005739">
    <property type="term" value="C:mitochondrion"/>
    <property type="evidence" value="ECO:0007669"/>
    <property type="project" value="UniProtKB-SubCell"/>
</dbReference>
<dbReference type="GO" id="GO:0004591">
    <property type="term" value="F:oxoglutarate dehydrogenase (succinyl-transferring) activity"/>
    <property type="evidence" value="ECO:0007669"/>
    <property type="project" value="TreeGrafter"/>
</dbReference>
<name>E5R2M7_ARTGP</name>
<comment type="similarity">
    <text evidence="3">Belongs to the alpha-ketoglutarate dehydrogenase component 4 family.</text>
</comment>
<dbReference type="Proteomes" id="UP000002669">
    <property type="component" value="Unassembled WGS sequence"/>
</dbReference>
<dbReference type="GeneID" id="10032972"/>
<keyword evidence="2" id="KW-0496">Mitochondrion</keyword>
<evidence type="ECO:0000256" key="1">
    <source>
        <dbReference type="ARBA" id="ARBA00004173"/>
    </source>
</evidence>
<proteinExistence type="inferred from homology"/>
<gene>
    <name evidence="4" type="ORF">MGYG_01705</name>
</gene>
<dbReference type="Pfam" id="PF10937">
    <property type="entry name" value="Kgd4-YMR31"/>
    <property type="match status" value="1"/>
</dbReference>
<dbReference type="InParanoid" id="E5R2M7"/>
<evidence type="ECO:0000313" key="4">
    <source>
        <dbReference type="EMBL" id="EFQ98685.1"/>
    </source>
</evidence>
<dbReference type="eggNOG" id="ENOG502S8GU">
    <property type="taxonomic scope" value="Eukaryota"/>
</dbReference>
<dbReference type="OrthoDB" id="2116030at2759"/>
<dbReference type="RefSeq" id="XP_003177637.1">
    <property type="nucleotide sequence ID" value="XM_003177589.1"/>
</dbReference>
<dbReference type="HOGENOM" id="CLU_129439_1_0_1"/>
<protein>
    <recommendedName>
        <fullName evidence="6">Ribosomal protein YMR-31</fullName>
    </recommendedName>
</protein>
<dbReference type="PANTHER" id="PTHR31601:SF2">
    <property type="entry name" value="ALPHA-KETOGLUTARATE DEHYDROGENASE COMPONENT 4"/>
    <property type="match status" value="1"/>
</dbReference>
<evidence type="ECO:0000256" key="3">
    <source>
        <dbReference type="ARBA" id="ARBA00043970"/>
    </source>
</evidence>
<dbReference type="PANTHER" id="PTHR31601">
    <property type="entry name" value="28S RIBOSOMAL PROTEIN S36, MITOCHONDRIAL"/>
    <property type="match status" value="1"/>
</dbReference>
<comment type="subcellular location">
    <subcellularLocation>
        <location evidence="1">Mitochondrion</location>
    </subcellularLocation>
</comment>